<accession>X1AVZ1</accession>
<dbReference type="NCBIfam" id="NF001030">
    <property type="entry name" value="PRK00110.1"/>
    <property type="match status" value="1"/>
</dbReference>
<evidence type="ECO:0000256" key="4">
    <source>
        <dbReference type="ARBA" id="ARBA00023125"/>
    </source>
</evidence>
<dbReference type="AlphaFoldDB" id="X1AVZ1"/>
<keyword evidence="3" id="KW-0963">Cytoplasm</keyword>
<dbReference type="GO" id="GO:0005739">
    <property type="term" value="C:mitochondrion"/>
    <property type="evidence" value="ECO:0007669"/>
    <property type="project" value="UniProtKB-SubCell"/>
</dbReference>
<comment type="similarity">
    <text evidence="2">Belongs to the TACO1 family.</text>
</comment>
<comment type="subcellular location">
    <subcellularLocation>
        <location evidence="1">Mitochondrion</location>
    </subcellularLocation>
</comment>
<dbReference type="Gene3D" id="3.30.70.980">
    <property type="match status" value="2"/>
</dbReference>
<protein>
    <recommendedName>
        <fullName evidence="8">Transcriptional regulatory protein</fullName>
    </recommendedName>
</protein>
<dbReference type="PANTHER" id="PTHR12532:SF6">
    <property type="entry name" value="TRANSCRIPTIONAL REGULATORY PROTEIN YEBC-RELATED"/>
    <property type="match status" value="1"/>
</dbReference>
<sequence length="249" mass="27793">MSGHSKWHSIKHKKAKEDAKRGNIFGKISRNIIVAVREGGGSDPRDNMALANAIAKAKEFNMPQNNIERAIKKGTGEIEGENYETILYEGYGPGGTAIIIETMTENRNRTASDIRNILNKYNGTLGESGSVSWQFEIKGIIIVEKTEIKDEEEFMLNVIDMGAEDIDEDYDVYEIKVPPVEFIKIKEAIEKNNIKIKSSEVGLIPKSTIKLSKEESAKALKLINALDEHDDVQNVNSNLEISDEILSEI</sequence>
<evidence type="ECO:0000313" key="7">
    <source>
        <dbReference type="EMBL" id="GAG73392.1"/>
    </source>
</evidence>
<reference evidence="7" key="1">
    <citation type="journal article" date="2014" name="Front. Microbiol.">
        <title>High frequency of phylogenetically diverse reductive dehalogenase-homologous genes in deep subseafloor sedimentary metagenomes.</title>
        <authorList>
            <person name="Kawai M."/>
            <person name="Futagami T."/>
            <person name="Toyoda A."/>
            <person name="Takaki Y."/>
            <person name="Nishi S."/>
            <person name="Hori S."/>
            <person name="Arai W."/>
            <person name="Tsubouchi T."/>
            <person name="Morono Y."/>
            <person name="Uchiyama I."/>
            <person name="Ito T."/>
            <person name="Fujiyama A."/>
            <person name="Inagaki F."/>
            <person name="Takami H."/>
        </authorList>
    </citation>
    <scope>NUCLEOTIDE SEQUENCE</scope>
    <source>
        <strain evidence="7">Expedition CK06-06</strain>
    </source>
</reference>
<dbReference type="InterPro" id="IPR026564">
    <property type="entry name" value="Transcrip_reg_TACO1-like_dom3"/>
</dbReference>
<dbReference type="Pfam" id="PF01709">
    <property type="entry name" value="Transcrip_reg"/>
    <property type="match status" value="1"/>
</dbReference>
<evidence type="ECO:0000256" key="1">
    <source>
        <dbReference type="ARBA" id="ARBA00004173"/>
    </source>
</evidence>
<organism evidence="7">
    <name type="scientific">marine sediment metagenome</name>
    <dbReference type="NCBI Taxonomy" id="412755"/>
    <lineage>
        <taxon>unclassified sequences</taxon>
        <taxon>metagenomes</taxon>
        <taxon>ecological metagenomes</taxon>
    </lineage>
</organism>
<dbReference type="FunFam" id="1.10.10.200:FF:000002">
    <property type="entry name" value="Probable transcriptional regulatory protein CLM62_37755"/>
    <property type="match status" value="1"/>
</dbReference>
<dbReference type="Pfam" id="PF20772">
    <property type="entry name" value="TACO1_YebC_N"/>
    <property type="match status" value="1"/>
</dbReference>
<dbReference type="InterPro" id="IPR049083">
    <property type="entry name" value="TACO1_YebC_N"/>
</dbReference>
<evidence type="ECO:0000256" key="3">
    <source>
        <dbReference type="ARBA" id="ARBA00022490"/>
    </source>
</evidence>
<dbReference type="Gene3D" id="1.10.10.200">
    <property type="match status" value="1"/>
</dbReference>
<dbReference type="EMBL" id="BART01001812">
    <property type="protein sequence ID" value="GAG73392.1"/>
    <property type="molecule type" value="Genomic_DNA"/>
</dbReference>
<dbReference type="GO" id="GO:0005829">
    <property type="term" value="C:cytosol"/>
    <property type="evidence" value="ECO:0007669"/>
    <property type="project" value="TreeGrafter"/>
</dbReference>
<proteinExistence type="inferred from homology"/>
<dbReference type="InterPro" id="IPR029072">
    <property type="entry name" value="YebC-like"/>
</dbReference>
<dbReference type="NCBIfam" id="TIGR01033">
    <property type="entry name" value="YebC/PmpR family DNA-binding transcriptional regulator"/>
    <property type="match status" value="1"/>
</dbReference>
<feature type="domain" description="TACO1/YebC-like second and third" evidence="5">
    <location>
        <begin position="83"/>
        <end position="239"/>
    </location>
</feature>
<evidence type="ECO:0000259" key="6">
    <source>
        <dbReference type="Pfam" id="PF20772"/>
    </source>
</evidence>
<dbReference type="InterPro" id="IPR048300">
    <property type="entry name" value="TACO1_YebC-like_2nd/3rd_dom"/>
</dbReference>
<evidence type="ECO:0000256" key="2">
    <source>
        <dbReference type="ARBA" id="ARBA00008724"/>
    </source>
</evidence>
<evidence type="ECO:0000259" key="5">
    <source>
        <dbReference type="Pfam" id="PF01709"/>
    </source>
</evidence>
<dbReference type="GO" id="GO:0003677">
    <property type="term" value="F:DNA binding"/>
    <property type="evidence" value="ECO:0007669"/>
    <property type="project" value="UniProtKB-KW"/>
</dbReference>
<dbReference type="HAMAP" id="MF_00693">
    <property type="entry name" value="Transcrip_reg_TACO1"/>
    <property type="match status" value="1"/>
</dbReference>
<feature type="domain" description="TACO1/YebC-like N-terminal" evidence="6">
    <location>
        <begin position="5"/>
        <end position="77"/>
    </location>
</feature>
<evidence type="ECO:0008006" key="8">
    <source>
        <dbReference type="Google" id="ProtNLM"/>
    </source>
</evidence>
<keyword evidence="4" id="KW-0238">DNA-binding</keyword>
<dbReference type="PANTHER" id="PTHR12532">
    <property type="entry name" value="TRANSLATIONAL ACTIVATOR OF CYTOCHROME C OXIDASE 1"/>
    <property type="match status" value="1"/>
</dbReference>
<name>X1AVZ1_9ZZZZ</name>
<gene>
    <name evidence="7" type="ORF">S01H4_06029</name>
</gene>
<comment type="caution">
    <text evidence="7">The sequence shown here is derived from an EMBL/GenBank/DDBJ whole genome shotgun (WGS) entry which is preliminary data.</text>
</comment>
<dbReference type="SUPFAM" id="SSF75625">
    <property type="entry name" value="YebC-like"/>
    <property type="match status" value="1"/>
</dbReference>
<dbReference type="InterPro" id="IPR002876">
    <property type="entry name" value="Transcrip_reg_TACO1-like"/>
</dbReference>
<dbReference type="InterPro" id="IPR017856">
    <property type="entry name" value="Integrase-like_N"/>
</dbReference>
<dbReference type="NCBIfam" id="NF009044">
    <property type="entry name" value="PRK12378.1"/>
    <property type="match status" value="1"/>
</dbReference>